<keyword evidence="5" id="KW-0677">Repeat</keyword>
<accession>A0A1D6MDJ5</accession>
<dbReference type="Pfam" id="PF00560">
    <property type="entry name" value="LRR_1"/>
    <property type="match status" value="1"/>
</dbReference>
<organism evidence="10">
    <name type="scientific">Zea mays</name>
    <name type="common">Maize</name>
    <dbReference type="NCBI Taxonomy" id="4577"/>
    <lineage>
        <taxon>Eukaryota</taxon>
        <taxon>Viridiplantae</taxon>
        <taxon>Streptophyta</taxon>
        <taxon>Embryophyta</taxon>
        <taxon>Tracheophyta</taxon>
        <taxon>Spermatophyta</taxon>
        <taxon>Magnoliopsida</taxon>
        <taxon>Liliopsida</taxon>
        <taxon>Poales</taxon>
        <taxon>Poaceae</taxon>
        <taxon>PACMAD clade</taxon>
        <taxon>Panicoideae</taxon>
        <taxon>Andropogonodae</taxon>
        <taxon>Andropogoneae</taxon>
        <taxon>Tripsacinae</taxon>
        <taxon>Zea</taxon>
    </lineage>
</organism>
<dbReference type="EMBL" id="CM000782">
    <property type="protein sequence ID" value="AQK88724.1"/>
    <property type="molecule type" value="Genomic_DNA"/>
</dbReference>
<dbReference type="InterPro" id="IPR013210">
    <property type="entry name" value="LRR_N_plant-typ"/>
</dbReference>
<dbReference type="InterPro" id="IPR032675">
    <property type="entry name" value="LRR_dom_sf"/>
</dbReference>
<dbReference type="InParanoid" id="A0A1D6MDJ5"/>
<dbReference type="ExpressionAtlas" id="A0A1D6MDJ5">
    <property type="expression patterns" value="baseline and differential"/>
</dbReference>
<keyword evidence="4" id="KW-0732">Signal</keyword>
<dbReference type="GO" id="GO:0016020">
    <property type="term" value="C:membrane"/>
    <property type="evidence" value="ECO:0007669"/>
    <property type="project" value="UniProtKB-SubCell"/>
</dbReference>
<evidence type="ECO:0000256" key="6">
    <source>
        <dbReference type="ARBA" id="ARBA00022989"/>
    </source>
</evidence>
<comment type="subcellular location">
    <subcellularLocation>
        <location evidence="1">Membrane</location>
    </subcellularLocation>
</comment>
<dbReference type="SMR" id="A0A1D6MDJ5"/>
<dbReference type="Pfam" id="PF13855">
    <property type="entry name" value="LRR_8"/>
    <property type="match status" value="1"/>
</dbReference>
<evidence type="ECO:0000313" key="10">
    <source>
        <dbReference type="EMBL" id="AQK88724.1"/>
    </source>
</evidence>
<dbReference type="PANTHER" id="PTHR48007">
    <property type="entry name" value="LEUCINE-RICH REPEAT RECEPTOR-LIKE PROTEIN KINASE PXC1"/>
    <property type="match status" value="1"/>
</dbReference>
<dbReference type="InterPro" id="IPR001611">
    <property type="entry name" value="Leu-rich_rpt"/>
</dbReference>
<evidence type="ECO:0000256" key="8">
    <source>
        <dbReference type="ARBA" id="ARBA00023170"/>
    </source>
</evidence>
<evidence type="ECO:0000259" key="9">
    <source>
        <dbReference type="Pfam" id="PF08263"/>
    </source>
</evidence>
<reference evidence="10" key="1">
    <citation type="submission" date="2015-12" db="EMBL/GenBank/DDBJ databases">
        <title>Update maize B73 reference genome by single molecule sequencing technologies.</title>
        <authorList>
            <consortium name="Maize Genome Sequencing Project"/>
            <person name="Ware D."/>
        </authorList>
    </citation>
    <scope>NUCLEOTIDE SEQUENCE</scope>
    <source>
        <tissue evidence="10">Seedling</tissue>
    </source>
</reference>
<protein>
    <submittedName>
        <fullName evidence="10">Protein STRUBBELIG-RECEPTOR FAMILY 1</fullName>
    </submittedName>
</protein>
<evidence type="ECO:0000256" key="3">
    <source>
        <dbReference type="ARBA" id="ARBA00022692"/>
    </source>
</evidence>
<dbReference type="SUPFAM" id="SSF52058">
    <property type="entry name" value="L domain-like"/>
    <property type="match status" value="1"/>
</dbReference>
<keyword evidence="6" id="KW-1133">Transmembrane helix</keyword>
<dbReference type="STRING" id="4577.A0A1D6MDJ5"/>
<feature type="domain" description="Leucine-rich repeat-containing N-terminal plant-type" evidence="9">
    <location>
        <begin position="65"/>
        <end position="100"/>
    </location>
</feature>
<dbReference type="Pfam" id="PF08263">
    <property type="entry name" value="LRRNT_2"/>
    <property type="match status" value="1"/>
</dbReference>
<evidence type="ECO:0000256" key="2">
    <source>
        <dbReference type="ARBA" id="ARBA00022614"/>
    </source>
</evidence>
<evidence type="ECO:0000256" key="1">
    <source>
        <dbReference type="ARBA" id="ARBA00004370"/>
    </source>
</evidence>
<dbReference type="FunFam" id="3.80.10.10:FF:000062">
    <property type="entry name" value="protein STRUBBELIG-RECEPTOR FAMILY 3"/>
    <property type="match status" value="1"/>
</dbReference>
<keyword evidence="7" id="KW-0472">Membrane</keyword>
<name>A0A1D6MDJ5_MAIZE</name>
<evidence type="ECO:0000256" key="4">
    <source>
        <dbReference type="ARBA" id="ARBA00022729"/>
    </source>
</evidence>
<keyword evidence="2" id="KW-0433">Leucine-rich repeat</keyword>
<keyword evidence="8 10" id="KW-0675">Receptor</keyword>
<dbReference type="Gene3D" id="3.80.10.10">
    <property type="entry name" value="Ribonuclease Inhibitor"/>
    <property type="match status" value="1"/>
</dbReference>
<gene>
    <name evidence="10" type="ORF">ZEAMMB73_Zm00001d039097</name>
</gene>
<evidence type="ECO:0000256" key="7">
    <source>
        <dbReference type="ARBA" id="ARBA00023136"/>
    </source>
</evidence>
<dbReference type="InterPro" id="IPR046959">
    <property type="entry name" value="PRK1-6/SRF4-like"/>
</dbReference>
<evidence type="ECO:0000256" key="5">
    <source>
        <dbReference type="ARBA" id="ARBA00022737"/>
    </source>
</evidence>
<keyword evidence="3" id="KW-0812">Transmembrane</keyword>
<dbReference type="PANTHER" id="PTHR48007:SF85">
    <property type="entry name" value="STRUBBELIG FAMILY RECEPTOR PROTEIN KINASE-RELATED"/>
    <property type="match status" value="1"/>
</dbReference>
<proteinExistence type="predicted"/>
<dbReference type="AlphaFoldDB" id="A0A1D6MDJ5"/>
<sequence>MARPIWGERDVVATYHGVGDGCLRRAEASLTGAGGPREQLMEGTAMNARFPRASGFVLGGRRVIDVSAINGLYVALGSPKLPGWSASGGDPCGESWQGVTFTGSSITSIISNAANLGGQLGSLGNFTSITEINLSNNNIGGSIPEDLPVTLQNIFLSDNQLTGSIPVSLSKLHSLTAMSLNDNHLDGKLPDTFDSLTELVNLHMQDNQLSGTLDVLQDLSLKDLYVQTLFSVVKMSRIICFLDQFLRSCSTYQTSNETLFLYL</sequence>